<name>A0A9D4PB99_RHISA</name>
<protein>
    <submittedName>
        <fullName evidence="2">Uncharacterized protein</fullName>
    </submittedName>
</protein>
<dbReference type="AlphaFoldDB" id="A0A9D4PB99"/>
<sequence>MQVLSAVVVHLLLVAAVSASADTSPGFGLRCFDINPAIDQTTGKSDSISPLSAILSPLPQSLVLDGGWTVPSPATSPTAPAIKSVPPSAALRGLGGCFVSSPPNPLLFATEPTLLLYNCS</sequence>
<evidence type="ECO:0000313" key="3">
    <source>
        <dbReference type="Proteomes" id="UP000821837"/>
    </source>
</evidence>
<reference evidence="2" key="2">
    <citation type="submission" date="2021-09" db="EMBL/GenBank/DDBJ databases">
        <authorList>
            <person name="Jia N."/>
            <person name="Wang J."/>
            <person name="Shi W."/>
            <person name="Du L."/>
            <person name="Sun Y."/>
            <person name="Zhan W."/>
            <person name="Jiang J."/>
            <person name="Wang Q."/>
            <person name="Zhang B."/>
            <person name="Ji P."/>
            <person name="Sakyi L.B."/>
            <person name="Cui X."/>
            <person name="Yuan T."/>
            <person name="Jiang B."/>
            <person name="Yang W."/>
            <person name="Lam T.T.-Y."/>
            <person name="Chang Q."/>
            <person name="Ding S."/>
            <person name="Wang X."/>
            <person name="Zhu J."/>
            <person name="Ruan X."/>
            <person name="Zhao L."/>
            <person name="Wei J."/>
            <person name="Que T."/>
            <person name="Du C."/>
            <person name="Cheng J."/>
            <person name="Dai P."/>
            <person name="Han X."/>
            <person name="Huang E."/>
            <person name="Gao Y."/>
            <person name="Liu J."/>
            <person name="Shao H."/>
            <person name="Ye R."/>
            <person name="Li L."/>
            <person name="Wei W."/>
            <person name="Wang X."/>
            <person name="Wang C."/>
            <person name="Huo Q."/>
            <person name="Li W."/>
            <person name="Guo W."/>
            <person name="Chen H."/>
            <person name="Chen S."/>
            <person name="Zhou L."/>
            <person name="Zhou L."/>
            <person name="Ni X."/>
            <person name="Tian J."/>
            <person name="Zhou Y."/>
            <person name="Sheng Y."/>
            <person name="Liu T."/>
            <person name="Pan Y."/>
            <person name="Xia L."/>
            <person name="Li J."/>
            <person name="Zhao F."/>
            <person name="Cao W."/>
        </authorList>
    </citation>
    <scope>NUCLEOTIDE SEQUENCE</scope>
    <source>
        <strain evidence="2">Rsan-2018</strain>
        <tissue evidence="2">Larvae</tissue>
    </source>
</reference>
<proteinExistence type="predicted"/>
<evidence type="ECO:0000313" key="2">
    <source>
        <dbReference type="EMBL" id="KAH7935690.1"/>
    </source>
</evidence>
<feature type="chain" id="PRO_5039600187" evidence="1">
    <location>
        <begin position="20"/>
        <end position="120"/>
    </location>
</feature>
<dbReference type="Proteomes" id="UP000821837">
    <property type="component" value="Unassembled WGS sequence"/>
</dbReference>
<dbReference type="EMBL" id="JABSTV010001255">
    <property type="protein sequence ID" value="KAH7935690.1"/>
    <property type="molecule type" value="Genomic_DNA"/>
</dbReference>
<evidence type="ECO:0000256" key="1">
    <source>
        <dbReference type="SAM" id="SignalP"/>
    </source>
</evidence>
<reference evidence="2" key="1">
    <citation type="journal article" date="2020" name="Cell">
        <title>Large-Scale Comparative Analyses of Tick Genomes Elucidate Their Genetic Diversity and Vector Capacities.</title>
        <authorList>
            <consortium name="Tick Genome and Microbiome Consortium (TIGMIC)"/>
            <person name="Jia N."/>
            <person name="Wang J."/>
            <person name="Shi W."/>
            <person name="Du L."/>
            <person name="Sun Y."/>
            <person name="Zhan W."/>
            <person name="Jiang J.F."/>
            <person name="Wang Q."/>
            <person name="Zhang B."/>
            <person name="Ji P."/>
            <person name="Bell-Sakyi L."/>
            <person name="Cui X.M."/>
            <person name="Yuan T.T."/>
            <person name="Jiang B.G."/>
            <person name="Yang W.F."/>
            <person name="Lam T.T."/>
            <person name="Chang Q.C."/>
            <person name="Ding S.J."/>
            <person name="Wang X.J."/>
            <person name="Zhu J.G."/>
            <person name="Ruan X.D."/>
            <person name="Zhao L."/>
            <person name="Wei J.T."/>
            <person name="Ye R.Z."/>
            <person name="Que T.C."/>
            <person name="Du C.H."/>
            <person name="Zhou Y.H."/>
            <person name="Cheng J.X."/>
            <person name="Dai P.F."/>
            <person name="Guo W.B."/>
            <person name="Han X.H."/>
            <person name="Huang E.J."/>
            <person name="Li L.F."/>
            <person name="Wei W."/>
            <person name="Gao Y.C."/>
            <person name="Liu J.Z."/>
            <person name="Shao H.Z."/>
            <person name="Wang X."/>
            <person name="Wang C.C."/>
            <person name="Yang T.C."/>
            <person name="Huo Q.B."/>
            <person name="Li W."/>
            <person name="Chen H.Y."/>
            <person name="Chen S.E."/>
            <person name="Zhou L.G."/>
            <person name="Ni X.B."/>
            <person name="Tian J.H."/>
            <person name="Sheng Y."/>
            <person name="Liu T."/>
            <person name="Pan Y.S."/>
            <person name="Xia L.Y."/>
            <person name="Li J."/>
            <person name="Zhao F."/>
            <person name="Cao W.C."/>
        </authorList>
    </citation>
    <scope>NUCLEOTIDE SEQUENCE</scope>
    <source>
        <strain evidence="2">Rsan-2018</strain>
    </source>
</reference>
<keyword evidence="3" id="KW-1185">Reference proteome</keyword>
<accession>A0A9D4PB99</accession>
<organism evidence="2 3">
    <name type="scientific">Rhipicephalus sanguineus</name>
    <name type="common">Brown dog tick</name>
    <name type="synonym">Ixodes sanguineus</name>
    <dbReference type="NCBI Taxonomy" id="34632"/>
    <lineage>
        <taxon>Eukaryota</taxon>
        <taxon>Metazoa</taxon>
        <taxon>Ecdysozoa</taxon>
        <taxon>Arthropoda</taxon>
        <taxon>Chelicerata</taxon>
        <taxon>Arachnida</taxon>
        <taxon>Acari</taxon>
        <taxon>Parasitiformes</taxon>
        <taxon>Ixodida</taxon>
        <taxon>Ixodoidea</taxon>
        <taxon>Ixodidae</taxon>
        <taxon>Rhipicephalinae</taxon>
        <taxon>Rhipicephalus</taxon>
        <taxon>Rhipicephalus</taxon>
    </lineage>
</organism>
<gene>
    <name evidence="2" type="ORF">HPB52_012291</name>
</gene>
<feature type="signal peptide" evidence="1">
    <location>
        <begin position="1"/>
        <end position="19"/>
    </location>
</feature>
<comment type="caution">
    <text evidence="2">The sequence shown here is derived from an EMBL/GenBank/DDBJ whole genome shotgun (WGS) entry which is preliminary data.</text>
</comment>
<keyword evidence="1" id="KW-0732">Signal</keyword>